<gene>
    <name evidence="2" type="ORF">AVDCRST_MAG95-3887</name>
</gene>
<evidence type="ECO:0000256" key="1">
    <source>
        <dbReference type="SAM" id="Phobius"/>
    </source>
</evidence>
<name>A0A6J4JWL4_9BACT</name>
<dbReference type="AlphaFoldDB" id="A0A6J4JWL4"/>
<sequence>MLAGITLAAISLLVYFGQTYFKNPSGVQNTGVWLRQSTARSPIVWIIAVVLTGFYVILYGWPYLFTGPIRSLDGVSQARSGKPADHWFL</sequence>
<dbReference type="EMBL" id="CADCTJ010001222">
    <property type="protein sequence ID" value="CAA9289241.1"/>
    <property type="molecule type" value="Genomic_DNA"/>
</dbReference>
<keyword evidence="1" id="KW-0472">Membrane</keyword>
<protein>
    <submittedName>
        <fullName evidence="2">Uncharacterized protein</fullName>
    </submittedName>
</protein>
<organism evidence="2">
    <name type="scientific">uncultured Adhaeribacter sp</name>
    <dbReference type="NCBI Taxonomy" id="448109"/>
    <lineage>
        <taxon>Bacteria</taxon>
        <taxon>Pseudomonadati</taxon>
        <taxon>Bacteroidota</taxon>
        <taxon>Cytophagia</taxon>
        <taxon>Cytophagales</taxon>
        <taxon>Hymenobacteraceae</taxon>
        <taxon>Adhaeribacter</taxon>
        <taxon>environmental samples</taxon>
    </lineage>
</organism>
<keyword evidence="1" id="KW-1133">Transmembrane helix</keyword>
<feature type="transmembrane region" description="Helical" evidence="1">
    <location>
        <begin position="43"/>
        <end position="61"/>
    </location>
</feature>
<accession>A0A6J4JWL4</accession>
<keyword evidence="1" id="KW-0812">Transmembrane</keyword>
<proteinExistence type="predicted"/>
<reference evidence="2" key="1">
    <citation type="submission" date="2020-02" db="EMBL/GenBank/DDBJ databases">
        <authorList>
            <person name="Meier V. D."/>
        </authorList>
    </citation>
    <scope>NUCLEOTIDE SEQUENCE</scope>
    <source>
        <strain evidence="2">AVDCRST_MAG95</strain>
    </source>
</reference>
<evidence type="ECO:0000313" key="2">
    <source>
        <dbReference type="EMBL" id="CAA9289241.1"/>
    </source>
</evidence>